<evidence type="ECO:0000256" key="3">
    <source>
        <dbReference type="ARBA" id="ARBA00022617"/>
    </source>
</evidence>
<keyword evidence="7" id="KW-0503">Monooxygenase</keyword>
<organism evidence="8">
    <name type="scientific">Salvia splendens</name>
    <name type="common">Scarlet sage</name>
    <dbReference type="NCBI Taxonomy" id="180675"/>
    <lineage>
        <taxon>Eukaryota</taxon>
        <taxon>Viridiplantae</taxon>
        <taxon>Streptophyta</taxon>
        <taxon>Embryophyta</taxon>
        <taxon>Tracheophyta</taxon>
        <taxon>Spermatophyta</taxon>
        <taxon>Magnoliopsida</taxon>
        <taxon>eudicotyledons</taxon>
        <taxon>Gunneridae</taxon>
        <taxon>Pentapetalae</taxon>
        <taxon>asterids</taxon>
        <taxon>lamiids</taxon>
        <taxon>Lamiales</taxon>
        <taxon>Lamiaceae</taxon>
        <taxon>Nepetoideae</taxon>
        <taxon>Mentheae</taxon>
        <taxon>Salviinae</taxon>
        <taxon>Salvia</taxon>
        <taxon>Salvia subgen. Calosphace</taxon>
        <taxon>core Calosphace</taxon>
    </lineage>
</organism>
<evidence type="ECO:0008006" key="10">
    <source>
        <dbReference type="Google" id="ProtNLM"/>
    </source>
</evidence>
<dbReference type="SUPFAM" id="SSF48264">
    <property type="entry name" value="Cytochrome P450"/>
    <property type="match status" value="1"/>
</dbReference>
<dbReference type="GO" id="GO:0016705">
    <property type="term" value="F:oxidoreductase activity, acting on paired donors, with incorporation or reduction of molecular oxygen"/>
    <property type="evidence" value="ECO:0007669"/>
    <property type="project" value="InterPro"/>
</dbReference>
<evidence type="ECO:0000256" key="2">
    <source>
        <dbReference type="ARBA" id="ARBA00010617"/>
    </source>
</evidence>
<comment type="caution">
    <text evidence="8">The sequence shown here is derived from an EMBL/GenBank/DDBJ whole genome shotgun (WGS) entry which is preliminary data.</text>
</comment>
<evidence type="ECO:0000256" key="7">
    <source>
        <dbReference type="ARBA" id="ARBA00023033"/>
    </source>
</evidence>
<name>A0A8X8WVJ8_SALSN</name>
<evidence type="ECO:0000313" key="9">
    <source>
        <dbReference type="Proteomes" id="UP000298416"/>
    </source>
</evidence>
<dbReference type="Proteomes" id="UP000298416">
    <property type="component" value="Unassembled WGS sequence"/>
</dbReference>
<accession>A0A8X8WVJ8</accession>
<dbReference type="PANTHER" id="PTHR47955">
    <property type="entry name" value="CYTOCHROME P450 FAMILY 71 PROTEIN"/>
    <property type="match status" value="1"/>
</dbReference>
<sequence>MSLHLGFRPVLVVSSADKARDNLSCVSTAPYGFYWREPRRILVHELMTAKRVGDIFGEMQRFGVEFNLADYFPGMGWVNRINGVDRRIAESRRDLEGVFERVIGEHRDWAAADSGERDIIDVLLRVQKESQLTDDQLKTMLLVNSFLYL</sequence>
<gene>
    <name evidence="8" type="ORF">SASPL_138877</name>
</gene>
<dbReference type="GO" id="GO:0004497">
    <property type="term" value="F:monooxygenase activity"/>
    <property type="evidence" value="ECO:0007669"/>
    <property type="project" value="UniProtKB-KW"/>
</dbReference>
<dbReference type="EMBL" id="PNBA02000014">
    <property type="protein sequence ID" value="KAG6402008.1"/>
    <property type="molecule type" value="Genomic_DNA"/>
</dbReference>
<reference evidence="8" key="1">
    <citation type="submission" date="2018-01" db="EMBL/GenBank/DDBJ databases">
        <authorList>
            <person name="Mao J.F."/>
        </authorList>
    </citation>
    <scope>NUCLEOTIDE SEQUENCE</scope>
    <source>
        <strain evidence="8">Huo1</strain>
        <tissue evidence="8">Leaf</tissue>
    </source>
</reference>
<keyword evidence="3" id="KW-0349">Heme</keyword>
<dbReference type="Gene3D" id="1.10.630.10">
    <property type="entry name" value="Cytochrome P450"/>
    <property type="match status" value="1"/>
</dbReference>
<evidence type="ECO:0000256" key="4">
    <source>
        <dbReference type="ARBA" id="ARBA00022723"/>
    </source>
</evidence>
<keyword evidence="5" id="KW-0560">Oxidoreductase</keyword>
<keyword evidence="6" id="KW-0408">Iron</keyword>
<protein>
    <recommendedName>
        <fullName evidence="10">Cytochrome P450</fullName>
    </recommendedName>
</protein>
<reference evidence="8" key="2">
    <citation type="submission" date="2020-08" db="EMBL/GenBank/DDBJ databases">
        <title>Plant Genome Project.</title>
        <authorList>
            <person name="Zhang R.-G."/>
        </authorList>
    </citation>
    <scope>NUCLEOTIDE SEQUENCE</scope>
    <source>
        <strain evidence="8">Huo1</strain>
        <tissue evidence="8">Leaf</tissue>
    </source>
</reference>
<evidence type="ECO:0000256" key="6">
    <source>
        <dbReference type="ARBA" id="ARBA00023004"/>
    </source>
</evidence>
<dbReference type="AlphaFoldDB" id="A0A8X8WVJ8"/>
<keyword evidence="4" id="KW-0479">Metal-binding</keyword>
<evidence type="ECO:0000313" key="8">
    <source>
        <dbReference type="EMBL" id="KAG6402008.1"/>
    </source>
</evidence>
<keyword evidence="9" id="KW-1185">Reference proteome</keyword>
<evidence type="ECO:0000256" key="1">
    <source>
        <dbReference type="ARBA" id="ARBA00001971"/>
    </source>
</evidence>
<proteinExistence type="inferred from homology"/>
<comment type="similarity">
    <text evidence="2">Belongs to the cytochrome P450 family.</text>
</comment>
<dbReference type="InterPro" id="IPR036396">
    <property type="entry name" value="Cyt_P450_sf"/>
</dbReference>
<comment type="cofactor">
    <cofactor evidence="1">
        <name>heme</name>
        <dbReference type="ChEBI" id="CHEBI:30413"/>
    </cofactor>
</comment>
<evidence type="ECO:0000256" key="5">
    <source>
        <dbReference type="ARBA" id="ARBA00023002"/>
    </source>
</evidence>
<dbReference type="GO" id="GO:0020037">
    <property type="term" value="F:heme binding"/>
    <property type="evidence" value="ECO:0007669"/>
    <property type="project" value="InterPro"/>
</dbReference>
<dbReference type="GO" id="GO:0005506">
    <property type="term" value="F:iron ion binding"/>
    <property type="evidence" value="ECO:0007669"/>
    <property type="project" value="InterPro"/>
</dbReference>
<dbReference type="PANTHER" id="PTHR47955:SF19">
    <property type="entry name" value="CYTOCHROME P450 71A9-LIKE ISOFORM X1"/>
    <property type="match status" value="1"/>
</dbReference>